<dbReference type="InterPro" id="IPR047246">
    <property type="entry name" value="ThrRS_anticodon"/>
</dbReference>
<dbReference type="Gene3D" id="3.30.930.10">
    <property type="entry name" value="Bira Bifunctional Protein, Domain 2"/>
    <property type="match status" value="1"/>
</dbReference>
<dbReference type="AlphaFoldDB" id="A0A0G0K543"/>
<protein>
    <recommendedName>
        <fullName evidence="12">Threonine--tRNA ligase</fullName>
        <ecNumber evidence="12">6.1.1.3</ecNumber>
    </recommendedName>
    <alternativeName>
        <fullName evidence="12">Threonyl-tRNA synthetase</fullName>
        <shortName evidence="12">ThrRS</shortName>
    </alternativeName>
</protein>
<keyword evidence="8 12" id="KW-0694">RNA-binding</keyword>
<dbReference type="SUPFAM" id="SSF55681">
    <property type="entry name" value="Class II aaRS and biotin synthetases"/>
    <property type="match status" value="1"/>
</dbReference>
<keyword evidence="9 12" id="KW-0648">Protein biosynthesis</keyword>
<dbReference type="Pfam" id="PF07973">
    <property type="entry name" value="tRNA_SAD"/>
    <property type="match status" value="1"/>
</dbReference>
<keyword evidence="6" id="KW-0862">Zinc</keyword>
<evidence type="ECO:0000256" key="9">
    <source>
        <dbReference type="ARBA" id="ARBA00022917"/>
    </source>
</evidence>
<dbReference type="InterPro" id="IPR018163">
    <property type="entry name" value="Thr/Ala-tRNA-synth_IIc_edit"/>
</dbReference>
<dbReference type="HAMAP" id="MF_00184">
    <property type="entry name" value="Thr_tRNA_synth"/>
    <property type="match status" value="1"/>
</dbReference>
<dbReference type="SUPFAM" id="SSF55186">
    <property type="entry name" value="ThrRS/AlaRS common domain"/>
    <property type="match status" value="1"/>
</dbReference>
<dbReference type="GO" id="GO:0004829">
    <property type="term" value="F:threonine-tRNA ligase activity"/>
    <property type="evidence" value="ECO:0007669"/>
    <property type="project" value="UniProtKB-UniRule"/>
</dbReference>
<dbReference type="GO" id="GO:0006435">
    <property type="term" value="P:threonyl-tRNA aminoacylation"/>
    <property type="evidence" value="ECO:0007669"/>
    <property type="project" value="UniProtKB-UniRule"/>
</dbReference>
<evidence type="ECO:0000256" key="6">
    <source>
        <dbReference type="ARBA" id="ARBA00022833"/>
    </source>
</evidence>
<dbReference type="NCBIfam" id="TIGR00418">
    <property type="entry name" value="thrS"/>
    <property type="match status" value="1"/>
</dbReference>
<comment type="caution">
    <text evidence="12">Lacks conserved residue(s) required for the propagation of feature annotation.</text>
</comment>
<dbReference type="GO" id="GO:0046872">
    <property type="term" value="F:metal ion binding"/>
    <property type="evidence" value="ECO:0007669"/>
    <property type="project" value="UniProtKB-KW"/>
</dbReference>
<keyword evidence="2 12" id="KW-0820">tRNA-binding</keyword>
<evidence type="ECO:0000256" key="10">
    <source>
        <dbReference type="ARBA" id="ARBA00023146"/>
    </source>
</evidence>
<dbReference type="PANTHER" id="PTHR11451">
    <property type="entry name" value="THREONINE-TRNA LIGASE"/>
    <property type="match status" value="1"/>
</dbReference>
<dbReference type="InterPro" id="IPR012947">
    <property type="entry name" value="tRNA_SAD"/>
</dbReference>
<dbReference type="InterPro" id="IPR006195">
    <property type="entry name" value="aa-tRNA-synth_II"/>
</dbReference>
<keyword evidence="4" id="KW-0479">Metal-binding</keyword>
<dbReference type="InterPro" id="IPR002320">
    <property type="entry name" value="Thr-tRNA-ligase_IIa"/>
</dbReference>
<evidence type="ECO:0000256" key="4">
    <source>
        <dbReference type="ARBA" id="ARBA00022723"/>
    </source>
</evidence>
<evidence type="ECO:0000256" key="8">
    <source>
        <dbReference type="ARBA" id="ARBA00022884"/>
    </source>
</evidence>
<evidence type="ECO:0000256" key="1">
    <source>
        <dbReference type="ARBA" id="ARBA00008226"/>
    </source>
</evidence>
<dbReference type="PRINTS" id="PR01047">
    <property type="entry name" value="TRNASYNTHTHR"/>
</dbReference>
<comment type="caution">
    <text evidence="14">The sequence shown here is derived from an EMBL/GenBank/DDBJ whole genome shotgun (WGS) entry which is preliminary data.</text>
</comment>
<evidence type="ECO:0000256" key="7">
    <source>
        <dbReference type="ARBA" id="ARBA00022840"/>
    </source>
</evidence>
<comment type="catalytic activity">
    <reaction evidence="11 12">
        <text>tRNA(Thr) + L-threonine + ATP = L-threonyl-tRNA(Thr) + AMP + diphosphate + H(+)</text>
        <dbReference type="Rhea" id="RHEA:24624"/>
        <dbReference type="Rhea" id="RHEA-COMP:9670"/>
        <dbReference type="Rhea" id="RHEA-COMP:9704"/>
        <dbReference type="ChEBI" id="CHEBI:15378"/>
        <dbReference type="ChEBI" id="CHEBI:30616"/>
        <dbReference type="ChEBI" id="CHEBI:33019"/>
        <dbReference type="ChEBI" id="CHEBI:57926"/>
        <dbReference type="ChEBI" id="CHEBI:78442"/>
        <dbReference type="ChEBI" id="CHEBI:78534"/>
        <dbReference type="ChEBI" id="CHEBI:456215"/>
        <dbReference type="EC" id="6.1.1.3"/>
    </reaction>
</comment>
<dbReference type="GO" id="GO:0005524">
    <property type="term" value="F:ATP binding"/>
    <property type="evidence" value="ECO:0007669"/>
    <property type="project" value="UniProtKB-UniRule"/>
</dbReference>
<dbReference type="InterPro" id="IPR002314">
    <property type="entry name" value="aa-tRNA-synt_IIb"/>
</dbReference>
<dbReference type="SMART" id="SM00863">
    <property type="entry name" value="tRNA_SAD"/>
    <property type="match status" value="1"/>
</dbReference>
<dbReference type="Gene3D" id="3.30.980.10">
    <property type="entry name" value="Threonyl-trna Synthetase, Chain A, domain 2"/>
    <property type="match status" value="1"/>
</dbReference>
<evidence type="ECO:0000256" key="3">
    <source>
        <dbReference type="ARBA" id="ARBA00022598"/>
    </source>
</evidence>
<keyword evidence="5 12" id="KW-0547">Nucleotide-binding</keyword>
<dbReference type="InterPro" id="IPR045864">
    <property type="entry name" value="aa-tRNA-synth_II/BPL/LPL"/>
</dbReference>
<dbReference type="SUPFAM" id="SSF52954">
    <property type="entry name" value="Class II aaRS ABD-related"/>
    <property type="match status" value="1"/>
</dbReference>
<dbReference type="PANTHER" id="PTHR11451:SF44">
    <property type="entry name" value="THREONINE--TRNA LIGASE, CHLOROPLASTIC_MITOCHONDRIAL 2"/>
    <property type="match status" value="1"/>
</dbReference>
<evidence type="ECO:0000259" key="13">
    <source>
        <dbReference type="PROSITE" id="PS50862"/>
    </source>
</evidence>
<organism evidence="14 15">
    <name type="scientific">candidate division WS6 bacterium GW2011_GWA2_37_6</name>
    <dbReference type="NCBI Taxonomy" id="1619087"/>
    <lineage>
        <taxon>Bacteria</taxon>
        <taxon>Candidatus Dojkabacteria</taxon>
    </lineage>
</organism>
<keyword evidence="7 12" id="KW-0067">ATP-binding</keyword>
<proteinExistence type="inferred from homology"/>
<comment type="subunit">
    <text evidence="12">Homodimer.</text>
</comment>
<feature type="domain" description="Aminoacyl-transfer RNA synthetases class-II family profile" evidence="13">
    <location>
        <begin position="233"/>
        <end position="495"/>
    </location>
</feature>
<evidence type="ECO:0000313" key="15">
    <source>
        <dbReference type="Proteomes" id="UP000034852"/>
    </source>
</evidence>
<dbReference type="InterPro" id="IPR036621">
    <property type="entry name" value="Anticodon-bd_dom_sf"/>
</dbReference>
<evidence type="ECO:0000256" key="12">
    <source>
        <dbReference type="HAMAP-Rule" id="MF_00184"/>
    </source>
</evidence>
<dbReference type="Gene3D" id="3.40.50.800">
    <property type="entry name" value="Anticodon-binding domain"/>
    <property type="match status" value="1"/>
</dbReference>
<keyword evidence="3 12" id="KW-0436">Ligase</keyword>
<reference evidence="14 15" key="1">
    <citation type="journal article" date="2015" name="Nature">
        <title>rRNA introns, odd ribosomes, and small enigmatic genomes across a large radiation of phyla.</title>
        <authorList>
            <person name="Brown C.T."/>
            <person name="Hug L.A."/>
            <person name="Thomas B.C."/>
            <person name="Sharon I."/>
            <person name="Castelle C.J."/>
            <person name="Singh A."/>
            <person name="Wilkins M.J."/>
            <person name="Williams K.H."/>
            <person name="Banfield J.F."/>
        </authorList>
    </citation>
    <scope>NUCLEOTIDE SEQUENCE [LARGE SCALE GENOMIC DNA]</scope>
</reference>
<dbReference type="CDD" id="cd00860">
    <property type="entry name" value="ThrRS_anticodon"/>
    <property type="match status" value="1"/>
</dbReference>
<keyword evidence="12" id="KW-0963">Cytoplasm</keyword>
<evidence type="ECO:0000313" key="14">
    <source>
        <dbReference type="EMBL" id="KKQ35751.1"/>
    </source>
</evidence>
<name>A0A0G0K543_9BACT</name>
<dbReference type="Pfam" id="PF00587">
    <property type="entry name" value="tRNA-synt_2b"/>
    <property type="match status" value="1"/>
</dbReference>
<dbReference type="PATRIC" id="fig|1619087.5.peg.241"/>
<dbReference type="EMBL" id="LBTH01000016">
    <property type="protein sequence ID" value="KKQ35751.1"/>
    <property type="molecule type" value="Genomic_DNA"/>
</dbReference>
<evidence type="ECO:0000256" key="5">
    <source>
        <dbReference type="ARBA" id="ARBA00022741"/>
    </source>
</evidence>
<dbReference type="InterPro" id="IPR004154">
    <property type="entry name" value="Anticodon-bd"/>
</dbReference>
<dbReference type="GO" id="GO:0005737">
    <property type="term" value="C:cytoplasm"/>
    <property type="evidence" value="ECO:0007669"/>
    <property type="project" value="UniProtKB-SubCell"/>
</dbReference>
<dbReference type="EC" id="6.1.1.3" evidence="12"/>
<evidence type="ECO:0000256" key="11">
    <source>
        <dbReference type="ARBA" id="ARBA00049515"/>
    </source>
</evidence>
<dbReference type="PROSITE" id="PS50862">
    <property type="entry name" value="AA_TRNA_LIGASE_II"/>
    <property type="match status" value="1"/>
</dbReference>
<keyword evidence="10 12" id="KW-0030">Aminoacyl-tRNA synthetase</keyword>
<sequence>MSDTDANTNKNNSDQQQIEHEELEKMRHSFTHILAQAVLRLHPEAKLGIGPVVDSGFYYEFELTEQPNEKELKRIEKEMRKIIEQEMPIAQVIIPREEAFDMLHQQGQIYKTELLQEIPDEQFSFYKTGDEFIDLCRGPHVSHTGKLKSFKLMGVDKVHWMDDPNRPLLYKIKGLAFGTEKELEEYLKWEQEKIKKEHKVLGPQRDYFNLRNNSTGPGLPIWLNEGTKAISLISEKLKAQRHKYGFIEVSTPAIAKVNLFKETGHFEFYQDQDINPFKLHNELYMLRPMATPLHIEVFRSKRQGYNNMPVRIFELAKLYREESSQELNGLARTREFTQDIAHIFIQKEKIVEEVVRLIEFTLDLLQSFGFRDYRLQFSRRDKRKNQDYLGTDETWDLSEKILIKALEETKLAAREAIGEADFYGPKIDFLIKDIQGHEWQVSTIQTDLVLPKRTNLVFKNSKNKDETPYLIHHSAIGSLERFFALLIEFYSGALPLWLAPTQIIILPISDSYIPYAKMVKRKMEEEGIRTDLDLRSESLQNKIKQAQSNEIPYMIIVGKQEQASNVISVRPRTGEEMGVMKMDEFLQKIKQELDNSH</sequence>
<evidence type="ECO:0000256" key="2">
    <source>
        <dbReference type="ARBA" id="ARBA00022555"/>
    </source>
</evidence>
<dbReference type="FunFam" id="3.30.930.10:FF:000002">
    <property type="entry name" value="Threonine--tRNA ligase"/>
    <property type="match status" value="1"/>
</dbReference>
<dbReference type="FunFam" id="3.40.50.800:FF:000001">
    <property type="entry name" value="Threonine--tRNA ligase"/>
    <property type="match status" value="1"/>
</dbReference>
<accession>A0A0G0K543</accession>
<dbReference type="GO" id="GO:0000049">
    <property type="term" value="F:tRNA binding"/>
    <property type="evidence" value="ECO:0007669"/>
    <property type="project" value="UniProtKB-KW"/>
</dbReference>
<comment type="subcellular location">
    <subcellularLocation>
        <location evidence="12">Cytoplasm</location>
    </subcellularLocation>
</comment>
<dbReference type="Pfam" id="PF03129">
    <property type="entry name" value="HGTP_anticodon"/>
    <property type="match status" value="1"/>
</dbReference>
<gene>
    <name evidence="12" type="primary">thrS</name>
    <name evidence="14" type="ORF">US52_C0016G0003</name>
</gene>
<comment type="similarity">
    <text evidence="1 12">Belongs to the class-II aminoacyl-tRNA synthetase family.</text>
</comment>
<dbReference type="Proteomes" id="UP000034852">
    <property type="component" value="Unassembled WGS sequence"/>
</dbReference>